<protein>
    <submittedName>
        <fullName evidence="1">AAA ATPase midasin</fullName>
    </submittedName>
</protein>
<evidence type="ECO:0000313" key="2">
    <source>
        <dbReference type="Proteomes" id="UP001145114"/>
    </source>
</evidence>
<reference evidence="1" key="1">
    <citation type="submission" date="2022-06" db="EMBL/GenBank/DDBJ databases">
        <title>Phylogenomic reconstructions and comparative analyses of Kickxellomycotina fungi.</title>
        <authorList>
            <person name="Reynolds N.K."/>
            <person name="Stajich J.E."/>
            <person name="Barry K."/>
            <person name="Grigoriev I.V."/>
            <person name="Crous P."/>
            <person name="Smith M.E."/>
        </authorList>
    </citation>
    <scope>NUCLEOTIDE SEQUENCE</scope>
    <source>
        <strain evidence="1">RSA 2271</strain>
    </source>
</reference>
<sequence length="268" mass="28820">MPEIAASDSRQGAWAWRELLYKAIDKGSQDSFVRYLAVECLHLLSAAGGATGGSIVGEQEKERLLQRLIPVADERERLRVQIVLGEEVRVKRIFNDMIRSNAEWAQKGLWGGTGGWILDDDLSGYTVNVGGVLLPRATMVTATGANSSASSGASAGGHHLVYTPTTVRNLRQMALAVSLRSPIQLVGLTGSGKSALIEELARMTGNELITIHLGDQTDSKVLLGTYVTTEKPGHFEWQPGVLTVAVKTGKWVAFEDIDLAPGEVVSVL</sequence>
<proteinExistence type="predicted"/>
<name>A0ACC1H7G6_9FUNG</name>
<keyword evidence="2" id="KW-1185">Reference proteome</keyword>
<accession>A0ACC1H7G6</accession>
<dbReference type="EMBL" id="JAMZIH010008683">
    <property type="protein sequence ID" value="KAJ1671580.1"/>
    <property type="molecule type" value="Genomic_DNA"/>
</dbReference>
<gene>
    <name evidence="1" type="primary">MDN1_6</name>
    <name evidence="1" type="ORF">EV182_007553</name>
</gene>
<organism evidence="1 2">
    <name type="scientific">Spiromyces aspiralis</name>
    <dbReference type="NCBI Taxonomy" id="68401"/>
    <lineage>
        <taxon>Eukaryota</taxon>
        <taxon>Fungi</taxon>
        <taxon>Fungi incertae sedis</taxon>
        <taxon>Zoopagomycota</taxon>
        <taxon>Kickxellomycotina</taxon>
        <taxon>Kickxellomycetes</taxon>
        <taxon>Kickxellales</taxon>
        <taxon>Kickxellaceae</taxon>
        <taxon>Spiromyces</taxon>
    </lineage>
</organism>
<comment type="caution">
    <text evidence="1">The sequence shown here is derived from an EMBL/GenBank/DDBJ whole genome shotgun (WGS) entry which is preliminary data.</text>
</comment>
<evidence type="ECO:0000313" key="1">
    <source>
        <dbReference type="EMBL" id="KAJ1671580.1"/>
    </source>
</evidence>
<dbReference type="Proteomes" id="UP001145114">
    <property type="component" value="Unassembled WGS sequence"/>
</dbReference>
<feature type="non-terminal residue" evidence="1">
    <location>
        <position position="268"/>
    </location>
</feature>